<sequence>MGSLPINFGRLACPPLVYLNGCMVMLHCPSRLLYRIGGSILAILDGPELIANR</sequence>
<evidence type="ECO:0000313" key="2">
    <source>
        <dbReference type="Proteomes" id="UP000319908"/>
    </source>
</evidence>
<protein>
    <submittedName>
        <fullName evidence="1">Uncharacterized protein</fullName>
    </submittedName>
</protein>
<dbReference type="EMBL" id="SJPU01000002">
    <property type="protein sequence ID" value="TWU16463.1"/>
    <property type="molecule type" value="Genomic_DNA"/>
</dbReference>
<gene>
    <name evidence="1" type="ORF">Poly21_36680</name>
</gene>
<evidence type="ECO:0000313" key="1">
    <source>
        <dbReference type="EMBL" id="TWU16463.1"/>
    </source>
</evidence>
<dbReference type="AlphaFoldDB" id="A0A5C6BW08"/>
<accession>A0A5C6BW08</accession>
<name>A0A5C6BW08_9BACT</name>
<reference evidence="1 2" key="1">
    <citation type="journal article" date="2020" name="Antonie Van Leeuwenhoek">
        <title>Rhodopirellula heiligendammensis sp. nov., Rhodopirellula pilleata sp. nov., and Rhodopirellula solitaria sp. nov. isolated from natural or artificial marine surfaces in Northern Germany and California, USA, and emended description of the genus Rhodopirellula.</title>
        <authorList>
            <person name="Kallscheuer N."/>
            <person name="Wiegand S."/>
            <person name="Jogler M."/>
            <person name="Boedeker C."/>
            <person name="Peeters S.H."/>
            <person name="Rast P."/>
            <person name="Heuer A."/>
            <person name="Jetten M.S.M."/>
            <person name="Rohde M."/>
            <person name="Jogler C."/>
        </authorList>
    </citation>
    <scope>NUCLEOTIDE SEQUENCE [LARGE SCALE GENOMIC DNA]</scope>
    <source>
        <strain evidence="1 2">Poly21</strain>
    </source>
</reference>
<organism evidence="1 2">
    <name type="scientific">Allorhodopirellula heiligendammensis</name>
    <dbReference type="NCBI Taxonomy" id="2714739"/>
    <lineage>
        <taxon>Bacteria</taxon>
        <taxon>Pseudomonadati</taxon>
        <taxon>Planctomycetota</taxon>
        <taxon>Planctomycetia</taxon>
        <taxon>Pirellulales</taxon>
        <taxon>Pirellulaceae</taxon>
        <taxon>Allorhodopirellula</taxon>
    </lineage>
</organism>
<proteinExistence type="predicted"/>
<comment type="caution">
    <text evidence="1">The sequence shown here is derived from an EMBL/GenBank/DDBJ whole genome shotgun (WGS) entry which is preliminary data.</text>
</comment>
<keyword evidence="2" id="KW-1185">Reference proteome</keyword>
<dbReference type="Proteomes" id="UP000319908">
    <property type="component" value="Unassembled WGS sequence"/>
</dbReference>